<dbReference type="AlphaFoldDB" id="A0AAV4SQK6"/>
<keyword evidence="2" id="KW-1185">Reference proteome</keyword>
<evidence type="ECO:0000313" key="1">
    <source>
        <dbReference type="EMBL" id="GIY35496.1"/>
    </source>
</evidence>
<dbReference type="Proteomes" id="UP001054945">
    <property type="component" value="Unassembled WGS sequence"/>
</dbReference>
<reference evidence="1 2" key="1">
    <citation type="submission" date="2021-06" db="EMBL/GenBank/DDBJ databases">
        <title>Caerostris extrusa draft genome.</title>
        <authorList>
            <person name="Kono N."/>
            <person name="Arakawa K."/>
        </authorList>
    </citation>
    <scope>NUCLEOTIDE SEQUENCE [LARGE SCALE GENOMIC DNA]</scope>
</reference>
<proteinExistence type="predicted"/>
<sequence length="91" mass="10525">MASFINLPLLKSNMFWAAITEHAFSPTSLYVAHGVLSFATDLARKGEQNPPEYSFSHTGLIFYRFFEFYSQGNELLWERGKFKDSKMNNSF</sequence>
<protein>
    <submittedName>
        <fullName evidence="1">Uncharacterized protein</fullName>
    </submittedName>
</protein>
<organism evidence="1 2">
    <name type="scientific">Caerostris extrusa</name>
    <name type="common">Bark spider</name>
    <name type="synonym">Caerostris bankana</name>
    <dbReference type="NCBI Taxonomy" id="172846"/>
    <lineage>
        <taxon>Eukaryota</taxon>
        <taxon>Metazoa</taxon>
        <taxon>Ecdysozoa</taxon>
        <taxon>Arthropoda</taxon>
        <taxon>Chelicerata</taxon>
        <taxon>Arachnida</taxon>
        <taxon>Araneae</taxon>
        <taxon>Araneomorphae</taxon>
        <taxon>Entelegynae</taxon>
        <taxon>Araneoidea</taxon>
        <taxon>Araneidae</taxon>
        <taxon>Caerostris</taxon>
    </lineage>
</organism>
<comment type="caution">
    <text evidence="1">The sequence shown here is derived from an EMBL/GenBank/DDBJ whole genome shotgun (WGS) entry which is preliminary data.</text>
</comment>
<gene>
    <name evidence="1" type="ORF">CEXT_67741</name>
</gene>
<evidence type="ECO:0000313" key="2">
    <source>
        <dbReference type="Proteomes" id="UP001054945"/>
    </source>
</evidence>
<dbReference type="EMBL" id="BPLR01009919">
    <property type="protein sequence ID" value="GIY35496.1"/>
    <property type="molecule type" value="Genomic_DNA"/>
</dbReference>
<accession>A0AAV4SQK6</accession>
<name>A0AAV4SQK6_CAEEX</name>